<proteinExistence type="predicted"/>
<feature type="transmembrane region" description="Helical" evidence="1">
    <location>
        <begin position="61"/>
        <end position="80"/>
    </location>
</feature>
<name>C8RWW4_9RHOB</name>
<feature type="transmembrane region" description="Helical" evidence="1">
    <location>
        <begin position="86"/>
        <end position="106"/>
    </location>
</feature>
<evidence type="ECO:0000313" key="3">
    <source>
        <dbReference type="Proteomes" id="UP000010121"/>
    </source>
</evidence>
<comment type="caution">
    <text evidence="2">The sequence shown here is derived from an EMBL/GenBank/DDBJ whole genome shotgun (WGS) entry which is preliminary data.</text>
</comment>
<feature type="transmembrane region" description="Helical" evidence="1">
    <location>
        <begin position="157"/>
        <end position="178"/>
    </location>
</feature>
<feature type="transmembrane region" description="Helical" evidence="1">
    <location>
        <begin position="295"/>
        <end position="314"/>
    </location>
</feature>
<organism evidence="2 3">
    <name type="scientific">Rhodobacter ferrooxidans</name>
    <dbReference type="NCBI Taxonomy" id="371731"/>
    <lineage>
        <taxon>Bacteria</taxon>
        <taxon>Pseudomonadati</taxon>
        <taxon>Pseudomonadota</taxon>
        <taxon>Alphaproteobacteria</taxon>
        <taxon>Rhodobacterales</taxon>
        <taxon>Rhodobacter group</taxon>
        <taxon>Rhodobacter</taxon>
    </lineage>
</organism>
<keyword evidence="1" id="KW-1133">Transmembrane helix</keyword>
<keyword evidence="1" id="KW-0472">Membrane</keyword>
<evidence type="ECO:0000256" key="1">
    <source>
        <dbReference type="SAM" id="Phobius"/>
    </source>
</evidence>
<reference evidence="2 3" key="1">
    <citation type="submission" date="2009-08" db="EMBL/GenBank/DDBJ databases">
        <title>The draft genome of Rhodobacter sp. SW2.</title>
        <authorList>
            <consortium name="US DOE Joint Genome Institute (JGI-PGF)"/>
            <person name="Lucas S."/>
            <person name="Copeland A."/>
            <person name="Lapidus A."/>
            <person name="Glavina del Rio T."/>
            <person name="Tice H."/>
            <person name="Bruce D."/>
            <person name="Goodwin L."/>
            <person name="Pitluck S."/>
            <person name="Larimer F."/>
            <person name="Land M.L."/>
            <person name="Hauser L."/>
            <person name="Emerson D."/>
        </authorList>
    </citation>
    <scope>NUCLEOTIDE SEQUENCE [LARGE SCALE GENOMIC DNA]</scope>
    <source>
        <strain evidence="2 3">SW2</strain>
    </source>
</reference>
<evidence type="ECO:0008006" key="4">
    <source>
        <dbReference type="Google" id="ProtNLM"/>
    </source>
</evidence>
<gene>
    <name evidence="2" type="ORF">Rsw2DRAFT_0292</name>
</gene>
<feature type="transmembrane region" description="Helical" evidence="1">
    <location>
        <begin position="198"/>
        <end position="220"/>
    </location>
</feature>
<keyword evidence="3" id="KW-1185">Reference proteome</keyword>
<dbReference type="Proteomes" id="UP000010121">
    <property type="component" value="Unassembled WGS sequence"/>
</dbReference>
<sequence length="326" mass="36266">MALVQIPILSSIFSIGYDSFAEHSDARWMAFVGVSASLTMMATQYFRSNLFRVLAQLSDQVWKLCAFLIFASVCTFNLPIDAISTTMIAMFSVSALSVAVALSFPIQQVQSEEDFSVRKVYRVGLRFYASSLLLAFSQYLEIVLVNTFSDVHAVATYFSHLTFFVLPISAVGGFLGFLAGPWVRDNRLKFLFQLSEYWLHAVGVSLVCVFLAFNFGYFAWQFFDMGATDLSLVLAFTFGSLARLLYTLPSAFVGNFGSIRQHDAFILGQLLCLGLAAALYLFLTFGFGMEAQYGAAWGAALNLTLRTAFGYLMIHWISRFRGSDAQ</sequence>
<protein>
    <recommendedName>
        <fullName evidence="4">Polysaccharide biosynthesis protein</fullName>
    </recommendedName>
</protein>
<feature type="transmembrane region" description="Helical" evidence="1">
    <location>
        <begin position="28"/>
        <end position="46"/>
    </location>
</feature>
<feature type="transmembrane region" description="Helical" evidence="1">
    <location>
        <begin position="232"/>
        <end position="252"/>
    </location>
</feature>
<evidence type="ECO:0000313" key="2">
    <source>
        <dbReference type="EMBL" id="EEW27057.1"/>
    </source>
</evidence>
<feature type="transmembrane region" description="Helical" evidence="1">
    <location>
        <begin position="127"/>
        <end position="145"/>
    </location>
</feature>
<dbReference type="AlphaFoldDB" id="C8RWW4"/>
<dbReference type="STRING" id="371731.Rsw2DRAFT_0292"/>
<accession>C8RWW4</accession>
<keyword evidence="1" id="KW-0812">Transmembrane</keyword>
<feature type="transmembrane region" description="Helical" evidence="1">
    <location>
        <begin position="264"/>
        <end position="283"/>
    </location>
</feature>
<dbReference type="EMBL" id="ACYY01000001">
    <property type="protein sequence ID" value="EEW27057.1"/>
    <property type="molecule type" value="Genomic_DNA"/>
</dbReference>